<proteinExistence type="predicted"/>
<dbReference type="Proteomes" id="UP000632195">
    <property type="component" value="Unassembled WGS sequence"/>
</dbReference>
<name>A0AA37BRY8_9ARCH</name>
<comment type="caution">
    <text evidence="1">The sequence shown here is derived from an EMBL/GenBank/DDBJ whole genome shotgun (WGS) entry which is preliminary data.</text>
</comment>
<protein>
    <recommendedName>
        <fullName evidence="3">Transposase</fullName>
    </recommendedName>
</protein>
<evidence type="ECO:0000313" key="2">
    <source>
        <dbReference type="Proteomes" id="UP000632195"/>
    </source>
</evidence>
<evidence type="ECO:0000313" key="1">
    <source>
        <dbReference type="EMBL" id="GGM76533.1"/>
    </source>
</evidence>
<gene>
    <name evidence="1" type="ORF">GCM10007108_13240</name>
</gene>
<reference evidence="1" key="2">
    <citation type="submission" date="2022-09" db="EMBL/GenBank/DDBJ databases">
        <authorList>
            <person name="Sun Q."/>
            <person name="Ohkuma M."/>
        </authorList>
    </citation>
    <scope>NUCLEOTIDE SEQUENCE</scope>
    <source>
        <strain evidence="1">JCM 13583</strain>
    </source>
</reference>
<reference evidence="1" key="1">
    <citation type="journal article" date="2014" name="Int. J. Syst. Evol. Microbiol.">
        <title>Complete genome sequence of Corynebacterium casei LMG S-19264T (=DSM 44701T), isolated from a smear-ripened cheese.</title>
        <authorList>
            <consortium name="US DOE Joint Genome Institute (JGI-PGF)"/>
            <person name="Walter F."/>
            <person name="Albersmeier A."/>
            <person name="Kalinowski J."/>
            <person name="Ruckert C."/>
        </authorList>
    </citation>
    <scope>NUCLEOTIDE SEQUENCE</scope>
    <source>
        <strain evidence="1">JCM 13583</strain>
    </source>
</reference>
<accession>A0AA37BRY8</accession>
<dbReference type="RefSeq" id="WP_188681464.1">
    <property type="nucleotide sequence ID" value="NZ_BMNY01000002.1"/>
</dbReference>
<dbReference type="EMBL" id="BMNY01000002">
    <property type="protein sequence ID" value="GGM76533.1"/>
    <property type="molecule type" value="Genomic_DNA"/>
</dbReference>
<keyword evidence="2" id="KW-1185">Reference proteome</keyword>
<evidence type="ECO:0008006" key="3">
    <source>
        <dbReference type="Google" id="ProtNLM"/>
    </source>
</evidence>
<sequence length="79" mass="9025">MESNGGKRKHPDRTPDTFITFLARLRAVYDVPYRPFESFARIFAKATGTATVSCTSIFRRIRKIVLELPIPVEGPWTVQ</sequence>
<organism evidence="1 2">
    <name type="scientific">Thermogymnomonas acidicola</name>
    <dbReference type="NCBI Taxonomy" id="399579"/>
    <lineage>
        <taxon>Archaea</taxon>
        <taxon>Methanobacteriati</taxon>
        <taxon>Thermoplasmatota</taxon>
        <taxon>Thermoplasmata</taxon>
        <taxon>Thermoplasmatales</taxon>
        <taxon>Thermogymnomonas</taxon>
    </lineage>
</organism>
<dbReference type="AlphaFoldDB" id="A0AA37BRY8"/>